<comment type="caution">
    <text evidence="1">The sequence shown here is derived from an EMBL/GenBank/DDBJ whole genome shotgun (WGS) entry which is preliminary data.</text>
</comment>
<evidence type="ECO:0000313" key="1">
    <source>
        <dbReference type="EMBL" id="KKL21107.1"/>
    </source>
</evidence>
<proteinExistence type="predicted"/>
<gene>
    <name evidence="1" type="ORF">LCGC14_2448760</name>
</gene>
<protein>
    <submittedName>
        <fullName evidence="1">Uncharacterized protein</fullName>
    </submittedName>
</protein>
<sequence>MRKCNITVYDYHDAIHGSYFNRKPDIEPVKYEVEAWCVGGDYGIRAFFFIGDMFCTADGDDGHWWLVNRCSKGWLKEIKEAIVAVELNS</sequence>
<dbReference type="AlphaFoldDB" id="A0A0F9C4B2"/>
<reference evidence="1" key="1">
    <citation type="journal article" date="2015" name="Nature">
        <title>Complex archaea that bridge the gap between prokaryotes and eukaryotes.</title>
        <authorList>
            <person name="Spang A."/>
            <person name="Saw J.H."/>
            <person name="Jorgensen S.L."/>
            <person name="Zaremba-Niedzwiedzka K."/>
            <person name="Martijn J."/>
            <person name="Lind A.E."/>
            <person name="van Eijk R."/>
            <person name="Schleper C."/>
            <person name="Guy L."/>
            <person name="Ettema T.J."/>
        </authorList>
    </citation>
    <scope>NUCLEOTIDE SEQUENCE</scope>
</reference>
<accession>A0A0F9C4B2</accession>
<organism evidence="1">
    <name type="scientific">marine sediment metagenome</name>
    <dbReference type="NCBI Taxonomy" id="412755"/>
    <lineage>
        <taxon>unclassified sequences</taxon>
        <taxon>metagenomes</taxon>
        <taxon>ecological metagenomes</taxon>
    </lineage>
</organism>
<dbReference type="EMBL" id="LAZR01037852">
    <property type="protein sequence ID" value="KKL21107.1"/>
    <property type="molecule type" value="Genomic_DNA"/>
</dbReference>
<name>A0A0F9C4B2_9ZZZZ</name>